<organism evidence="3 4">
    <name type="scientific">Lentinula edodes</name>
    <name type="common">Shiitake mushroom</name>
    <name type="synonym">Lentinus edodes</name>
    <dbReference type="NCBI Taxonomy" id="5353"/>
    <lineage>
        <taxon>Eukaryota</taxon>
        <taxon>Fungi</taxon>
        <taxon>Dikarya</taxon>
        <taxon>Basidiomycota</taxon>
        <taxon>Agaricomycotina</taxon>
        <taxon>Agaricomycetes</taxon>
        <taxon>Agaricomycetidae</taxon>
        <taxon>Agaricales</taxon>
        <taxon>Marasmiineae</taxon>
        <taxon>Omphalotaceae</taxon>
        <taxon>Lentinula</taxon>
    </lineage>
</organism>
<sequence>MNQVQGTERSGRRVNNDEVIDHNAPAKRSSNQPLTTRHSSSSWHKRSLLDDLELRISHIFFDIPVVYVECRSHKCINHQRVCPDQHICHGVYDCPGLFYFFVDNFHQSLLEYSEFDFDFPNRVVDNVHQFLVSLTDVLLYSIFNIVDKSLVNPTLNPKFFVKYSDYFRFIYFLHITVYDFHPFINFFFFFSPRIDFDLIIIIGFQDSRLIRIYYAYTIIVLLIHSKYFLYHRLIFES</sequence>
<keyword evidence="2" id="KW-1133">Transmembrane helix</keyword>
<proteinExistence type="predicted"/>
<feature type="region of interest" description="Disordered" evidence="1">
    <location>
        <begin position="1"/>
        <end position="39"/>
    </location>
</feature>
<evidence type="ECO:0000313" key="3">
    <source>
        <dbReference type="EMBL" id="GAW00703.1"/>
    </source>
</evidence>
<keyword evidence="2" id="KW-0812">Transmembrane</keyword>
<name>A0A1Q3E0C6_LENED</name>
<evidence type="ECO:0000256" key="1">
    <source>
        <dbReference type="SAM" id="MobiDB-lite"/>
    </source>
</evidence>
<accession>A0A1Q3E0C6</accession>
<protein>
    <submittedName>
        <fullName evidence="3">Uncharacterized protein</fullName>
    </submittedName>
</protein>
<gene>
    <name evidence="3" type="ORF">LENED_002248</name>
</gene>
<feature type="compositionally biased region" description="Basic and acidic residues" evidence="1">
    <location>
        <begin position="9"/>
        <end position="21"/>
    </location>
</feature>
<reference evidence="3 4" key="2">
    <citation type="submission" date="2017-02" db="EMBL/GenBank/DDBJ databases">
        <title>A genome survey and senescence transcriptome analysis in Lentinula edodes.</title>
        <authorList>
            <person name="Sakamoto Y."/>
            <person name="Nakade K."/>
            <person name="Sato S."/>
            <person name="Yoshida Y."/>
            <person name="Miyazaki K."/>
            <person name="Natsume S."/>
            <person name="Konno N."/>
        </authorList>
    </citation>
    <scope>NUCLEOTIDE SEQUENCE [LARGE SCALE GENOMIC DNA]</scope>
    <source>
        <strain evidence="3 4">NBRC 111202</strain>
    </source>
</reference>
<evidence type="ECO:0000313" key="4">
    <source>
        <dbReference type="Proteomes" id="UP000188533"/>
    </source>
</evidence>
<dbReference type="AlphaFoldDB" id="A0A1Q3E0C6"/>
<dbReference type="EMBL" id="BDGU01000035">
    <property type="protein sequence ID" value="GAW00703.1"/>
    <property type="molecule type" value="Genomic_DNA"/>
</dbReference>
<feature type="transmembrane region" description="Helical" evidence="2">
    <location>
        <begin position="166"/>
        <end position="191"/>
    </location>
</feature>
<comment type="caution">
    <text evidence="3">The sequence shown here is derived from an EMBL/GenBank/DDBJ whole genome shotgun (WGS) entry which is preliminary data.</text>
</comment>
<feature type="transmembrane region" description="Helical" evidence="2">
    <location>
        <begin position="212"/>
        <end position="230"/>
    </location>
</feature>
<feature type="compositionally biased region" description="Polar residues" evidence="1">
    <location>
        <begin position="28"/>
        <end position="39"/>
    </location>
</feature>
<dbReference type="Proteomes" id="UP000188533">
    <property type="component" value="Unassembled WGS sequence"/>
</dbReference>
<evidence type="ECO:0000256" key="2">
    <source>
        <dbReference type="SAM" id="Phobius"/>
    </source>
</evidence>
<reference evidence="3 4" key="1">
    <citation type="submission" date="2016-08" db="EMBL/GenBank/DDBJ databases">
        <authorList>
            <consortium name="Lentinula edodes genome sequencing consortium"/>
            <person name="Sakamoto Y."/>
            <person name="Nakade K."/>
            <person name="Sato S."/>
            <person name="Yoshida Y."/>
            <person name="Miyazaki K."/>
            <person name="Natsume S."/>
            <person name="Konno N."/>
        </authorList>
    </citation>
    <scope>NUCLEOTIDE SEQUENCE [LARGE SCALE GENOMIC DNA]</scope>
    <source>
        <strain evidence="3 4">NBRC 111202</strain>
    </source>
</reference>
<keyword evidence="4" id="KW-1185">Reference proteome</keyword>
<keyword evidence="2" id="KW-0472">Membrane</keyword>